<feature type="compositionally biased region" description="Basic and acidic residues" evidence="1">
    <location>
        <begin position="28"/>
        <end position="40"/>
    </location>
</feature>
<evidence type="ECO:0000256" key="1">
    <source>
        <dbReference type="SAM" id="MobiDB-lite"/>
    </source>
</evidence>
<protein>
    <submittedName>
        <fullName evidence="2">Uncharacterized protein</fullName>
    </submittedName>
</protein>
<accession>A0AA88II07</accession>
<organism evidence="2 3">
    <name type="scientific">Channa striata</name>
    <name type="common">Snakehead murrel</name>
    <name type="synonym">Ophicephalus striatus</name>
    <dbReference type="NCBI Taxonomy" id="64152"/>
    <lineage>
        <taxon>Eukaryota</taxon>
        <taxon>Metazoa</taxon>
        <taxon>Chordata</taxon>
        <taxon>Craniata</taxon>
        <taxon>Vertebrata</taxon>
        <taxon>Euteleostomi</taxon>
        <taxon>Actinopterygii</taxon>
        <taxon>Neopterygii</taxon>
        <taxon>Teleostei</taxon>
        <taxon>Neoteleostei</taxon>
        <taxon>Acanthomorphata</taxon>
        <taxon>Anabantaria</taxon>
        <taxon>Anabantiformes</taxon>
        <taxon>Channoidei</taxon>
        <taxon>Channidae</taxon>
        <taxon>Channa</taxon>
    </lineage>
</organism>
<comment type="caution">
    <text evidence="2">The sequence shown here is derived from an EMBL/GenBank/DDBJ whole genome shotgun (WGS) entry which is preliminary data.</text>
</comment>
<reference evidence="2" key="1">
    <citation type="submission" date="2023-07" db="EMBL/GenBank/DDBJ databases">
        <title>Chromosome-level Genome Assembly of Striped Snakehead (Channa striata).</title>
        <authorList>
            <person name="Liu H."/>
        </authorList>
    </citation>
    <scope>NUCLEOTIDE SEQUENCE</scope>
    <source>
        <strain evidence="2">Gz</strain>
        <tissue evidence="2">Muscle</tissue>
    </source>
</reference>
<dbReference type="EMBL" id="JAUPFM010000024">
    <property type="protein sequence ID" value="KAK2814723.1"/>
    <property type="molecule type" value="Genomic_DNA"/>
</dbReference>
<name>A0AA88II07_CHASR</name>
<proteinExistence type="predicted"/>
<sequence>MEKGEDRHVADAQEWGEWSERRRQVVDRARSGRREIKEGDAGQIQRQSEPRSGKKVAENKAEMVGGQLMEKAGATVLAEGGLLRKERSGLQAEMAGGRKTTEHCNLEEAEHRGEERRRQSVKRHVDQVVKNGQLRGHSRT</sequence>
<evidence type="ECO:0000313" key="3">
    <source>
        <dbReference type="Proteomes" id="UP001187415"/>
    </source>
</evidence>
<feature type="region of interest" description="Disordered" evidence="1">
    <location>
        <begin position="88"/>
        <end position="140"/>
    </location>
</feature>
<keyword evidence="3" id="KW-1185">Reference proteome</keyword>
<gene>
    <name evidence="2" type="ORF">Q5P01_000557</name>
</gene>
<feature type="compositionally biased region" description="Basic and acidic residues" evidence="1">
    <location>
        <begin position="99"/>
        <end position="127"/>
    </location>
</feature>
<feature type="compositionally biased region" description="Basic and acidic residues" evidence="1">
    <location>
        <begin position="48"/>
        <end position="59"/>
    </location>
</feature>
<feature type="region of interest" description="Disordered" evidence="1">
    <location>
        <begin position="28"/>
        <end position="59"/>
    </location>
</feature>
<dbReference type="AlphaFoldDB" id="A0AA88II07"/>
<dbReference type="Proteomes" id="UP001187415">
    <property type="component" value="Unassembled WGS sequence"/>
</dbReference>
<evidence type="ECO:0000313" key="2">
    <source>
        <dbReference type="EMBL" id="KAK2814723.1"/>
    </source>
</evidence>